<dbReference type="Gene3D" id="2.50.20.20">
    <property type="match status" value="1"/>
</dbReference>
<name>A0A1M4E035_9ACTN</name>
<dbReference type="EMBL" id="LT559118">
    <property type="protein sequence ID" value="SBO92176.1"/>
    <property type="molecule type" value="Genomic_DNA"/>
</dbReference>
<dbReference type="RefSeq" id="WP_225271456.1">
    <property type="nucleotide sequence ID" value="NZ_CP084058.1"/>
</dbReference>
<evidence type="ECO:0008006" key="3">
    <source>
        <dbReference type="Google" id="ProtNLM"/>
    </source>
</evidence>
<gene>
    <name evidence="2" type="ORF">BN4615_P1690</name>
</gene>
<protein>
    <recommendedName>
        <fullName evidence="3">Lipoprotein</fullName>
    </recommendedName>
</protein>
<evidence type="ECO:0000256" key="1">
    <source>
        <dbReference type="SAM" id="SignalP"/>
    </source>
</evidence>
<reference evidence="2" key="1">
    <citation type="submission" date="2016-04" db="EMBL/GenBank/DDBJ databases">
        <authorList>
            <person name="Evans L.H."/>
            <person name="Alamgir A."/>
            <person name="Owens N."/>
            <person name="Weber N.D."/>
            <person name="Virtaneva K."/>
            <person name="Barbian K."/>
            <person name="Babar A."/>
            <person name="Rosenke K."/>
        </authorList>
    </citation>
    <scope>NUCLEOTIDE SEQUENCE</scope>
    <source>
        <strain evidence="2">Nono1</strain>
    </source>
</reference>
<feature type="signal peptide" evidence="1">
    <location>
        <begin position="1"/>
        <end position="22"/>
    </location>
</feature>
<keyword evidence="1" id="KW-0732">Signal</keyword>
<evidence type="ECO:0000313" key="2">
    <source>
        <dbReference type="EMBL" id="SBO92176.1"/>
    </source>
</evidence>
<sequence>MKKALAAAVAAAIVAGAAPAHAAAPDPVRAVRQQFVPGHGVKFSEALVLEDKDKKKTTYIRVTGTYAFGRSGVVASEVTYWENLSEKKPTTLHYRTVGQDLYVRSETLPQGKSWVRMSGSAEEIRTELQPVDVLRLPQLKGLLSHVTSVRDGVHRGAVTREQANKLVRGRTLADYGFRLSTDSTGLPVRFRTEDKPGARGSSVYTESRYSGWGQAVTITHPPEDEVEDFDKVLESLYAETLQERLEVTDDAVAALRR</sequence>
<feature type="chain" id="PRO_5012996680" description="Lipoprotein" evidence="1">
    <location>
        <begin position="23"/>
        <end position="257"/>
    </location>
</feature>
<proteinExistence type="predicted"/>
<accession>A0A1M4E035</accession>
<organism evidence="2">
    <name type="scientific">Nonomuraea gerenzanensis</name>
    <dbReference type="NCBI Taxonomy" id="93944"/>
    <lineage>
        <taxon>Bacteria</taxon>
        <taxon>Bacillati</taxon>
        <taxon>Actinomycetota</taxon>
        <taxon>Actinomycetes</taxon>
        <taxon>Streptosporangiales</taxon>
        <taxon>Streptosporangiaceae</taxon>
        <taxon>Nonomuraea</taxon>
    </lineage>
</organism>
<dbReference type="AlphaFoldDB" id="A0A1M4E035"/>